<sequence length="247" mass="26762">PRAKSTSNAAARRRPAQRGEPAVVTLCGTQDQIDLAKSLIDQLLSRQLSSPSRRQQPQPPAQQPSASQLSSLSRQLSSLSRQLSSLSRQLSSLSRQPQQAPPASIPSTNEPISVCVSAVGDDPLVFYLLCDNEQSRSLSNLVCSMVEYYNDQTWQRARVVSVDLTQQQQAMLDVDCLDYGDSLMVQLAGAFRLQPQFLRAALPGHLPLHLEPGSSVPYGRVLATRCIAEISTADKVTPPMNGIQGAG</sequence>
<dbReference type="WBParaSite" id="maker-unitig_45304-snap-gene-0.4-mRNA-1">
    <property type="protein sequence ID" value="maker-unitig_45304-snap-gene-0.4-mRNA-1"/>
    <property type="gene ID" value="maker-unitig_45304-snap-gene-0.4"/>
</dbReference>
<dbReference type="Gene3D" id="2.30.30.140">
    <property type="match status" value="1"/>
</dbReference>
<accession>A0A1I8FRA4</accession>
<dbReference type="Proteomes" id="UP000095280">
    <property type="component" value="Unplaced"/>
</dbReference>
<evidence type="ECO:0000256" key="1">
    <source>
        <dbReference type="SAM" id="MobiDB-lite"/>
    </source>
</evidence>
<feature type="region of interest" description="Disordered" evidence="1">
    <location>
        <begin position="87"/>
        <end position="107"/>
    </location>
</feature>
<organism evidence="3 4">
    <name type="scientific">Macrostomum lignano</name>
    <dbReference type="NCBI Taxonomy" id="282301"/>
    <lineage>
        <taxon>Eukaryota</taxon>
        <taxon>Metazoa</taxon>
        <taxon>Spiralia</taxon>
        <taxon>Lophotrochozoa</taxon>
        <taxon>Platyhelminthes</taxon>
        <taxon>Rhabditophora</taxon>
        <taxon>Macrostomorpha</taxon>
        <taxon>Macrostomida</taxon>
        <taxon>Macrostomidae</taxon>
        <taxon>Macrostomum</taxon>
    </lineage>
</organism>
<feature type="compositionally biased region" description="Low complexity" evidence="1">
    <location>
        <begin position="87"/>
        <end position="98"/>
    </location>
</feature>
<dbReference type="AlphaFoldDB" id="A0A1I8FRA4"/>
<evidence type="ECO:0000259" key="2">
    <source>
        <dbReference type="PROSITE" id="PS50304"/>
    </source>
</evidence>
<proteinExistence type="predicted"/>
<dbReference type="InterPro" id="IPR002999">
    <property type="entry name" value="Tudor"/>
</dbReference>
<name>A0A1I8FRA4_9PLAT</name>
<reference evidence="4" key="1">
    <citation type="submission" date="2016-11" db="UniProtKB">
        <authorList>
            <consortium name="WormBaseParasite"/>
        </authorList>
    </citation>
    <scope>IDENTIFICATION</scope>
</reference>
<dbReference type="SUPFAM" id="SSF63748">
    <property type="entry name" value="Tudor/PWWP/MBT"/>
    <property type="match status" value="1"/>
</dbReference>
<protein>
    <submittedName>
        <fullName evidence="4">Tudor domain-containing protein</fullName>
    </submittedName>
</protein>
<evidence type="ECO:0000313" key="3">
    <source>
        <dbReference type="Proteomes" id="UP000095280"/>
    </source>
</evidence>
<evidence type="ECO:0000313" key="4">
    <source>
        <dbReference type="WBParaSite" id="maker-unitig_45304-snap-gene-0.4-mRNA-1"/>
    </source>
</evidence>
<feature type="region of interest" description="Disordered" evidence="1">
    <location>
        <begin position="44"/>
        <end position="71"/>
    </location>
</feature>
<feature type="compositionally biased region" description="Low complexity" evidence="1">
    <location>
        <begin position="44"/>
        <end position="56"/>
    </location>
</feature>
<feature type="region of interest" description="Disordered" evidence="1">
    <location>
        <begin position="1"/>
        <end position="23"/>
    </location>
</feature>
<keyword evidence="3" id="KW-1185">Reference proteome</keyword>
<feature type="domain" description="Tudor" evidence="2">
    <location>
        <begin position="136"/>
        <end position="200"/>
    </location>
</feature>
<dbReference type="PROSITE" id="PS50304">
    <property type="entry name" value="TUDOR"/>
    <property type="match status" value="1"/>
</dbReference>